<reference evidence="2 3" key="1">
    <citation type="journal article" date="2023" name="Hortic Res">
        <title>Pangenome of water caltrop reveals structural variations and asymmetric subgenome divergence after allopolyploidization.</title>
        <authorList>
            <person name="Zhang X."/>
            <person name="Chen Y."/>
            <person name="Wang L."/>
            <person name="Yuan Y."/>
            <person name="Fang M."/>
            <person name="Shi L."/>
            <person name="Lu R."/>
            <person name="Comes H.P."/>
            <person name="Ma Y."/>
            <person name="Chen Y."/>
            <person name="Huang G."/>
            <person name="Zhou Y."/>
            <person name="Zheng Z."/>
            <person name="Qiu Y."/>
        </authorList>
    </citation>
    <scope>NUCLEOTIDE SEQUENCE [LARGE SCALE GENOMIC DNA]</scope>
    <source>
        <tissue evidence="2">Roots</tissue>
    </source>
</reference>
<keyword evidence="3" id="KW-1185">Reference proteome</keyword>
<protein>
    <recommendedName>
        <fullName evidence="4">Mediator of RNA polymerase II transcription subunit 8</fullName>
    </recommendedName>
</protein>
<feature type="region of interest" description="Disordered" evidence="1">
    <location>
        <begin position="1"/>
        <end position="31"/>
    </location>
</feature>
<feature type="compositionally biased region" description="Low complexity" evidence="1">
    <location>
        <begin position="14"/>
        <end position="27"/>
    </location>
</feature>
<name>A0AAN7L8N7_9MYRT</name>
<dbReference type="PANTHER" id="PTHR35552">
    <property type="entry name" value="MEDIATOR OF RNA POLYMERASE II TRANSCRIPTION SUBUNIT 8"/>
    <property type="match status" value="1"/>
</dbReference>
<accession>A0AAN7L8N7</accession>
<organism evidence="2 3">
    <name type="scientific">Trapa incisa</name>
    <dbReference type="NCBI Taxonomy" id="236973"/>
    <lineage>
        <taxon>Eukaryota</taxon>
        <taxon>Viridiplantae</taxon>
        <taxon>Streptophyta</taxon>
        <taxon>Embryophyta</taxon>
        <taxon>Tracheophyta</taxon>
        <taxon>Spermatophyta</taxon>
        <taxon>Magnoliopsida</taxon>
        <taxon>eudicotyledons</taxon>
        <taxon>Gunneridae</taxon>
        <taxon>Pentapetalae</taxon>
        <taxon>rosids</taxon>
        <taxon>malvids</taxon>
        <taxon>Myrtales</taxon>
        <taxon>Lythraceae</taxon>
        <taxon>Trapa</taxon>
    </lineage>
</organism>
<dbReference type="PANTHER" id="PTHR35552:SF1">
    <property type="entry name" value="MEDIATOR OF RNA POLYMERASE II TRANSCRIPTION SUBUNIT 8"/>
    <property type="match status" value="1"/>
</dbReference>
<feature type="compositionally biased region" description="Low complexity" evidence="1">
    <location>
        <begin position="327"/>
        <end position="353"/>
    </location>
</feature>
<sequence length="565" mass="61908">MMEGVTQGQPQPPQLQQQPVPPQLQQQPVPPQQPVVEALNPAVQQQLNLEHVKIRATSLFKAISRILEDFDAYARTNTTPKWQDILGQYSMVNLELFNIVEEITKVSKAFIVHPKNVNAENSTILPVMLSSKLLPEMETDDNSKKDQLLQGLQSLPVALQIEKLKTRINMIAAACESAEKVLSETRKAYGFGARQGPTITPTLDKAQAAKIQEQENLLRAAVNYGEGLRISGDQRQMALALPMHLADVLNVGPGMQNLVDTSGVYQKNTPIQTNTISAQNALLQATGAQLLARSAASPSAATSFDNTTASPLQYANSPRSGTNMNTPSPQQQSQQQQQQQQPQQQQQLLQPQQRAKMMPLSQHHPLLTQQQFRQSSMPGLGQTQLDDLTGQAQQKFQSLHGQSQLQQFSQALGNHQQFQGRQLASIGGQLGQGNLMSRHLGQFSGAANTALFNAAQTAQNTQMIPNMSATMPSQSLLPPRVQFGLSGTNPQRTHPSQLLNDQIFNMGGTNQTGMLPLQQQGGSQSAFGNMQQPNAQTFQANMVALQNNPQNHQTAFSQQRPQNQQ</sequence>
<dbReference type="Proteomes" id="UP001345219">
    <property type="component" value="Chromosome 13"/>
</dbReference>
<dbReference type="EMBL" id="JAXIOK010000001">
    <property type="protein sequence ID" value="KAK4780405.1"/>
    <property type="molecule type" value="Genomic_DNA"/>
</dbReference>
<gene>
    <name evidence="2" type="ORF">SAY87_016511</name>
</gene>
<dbReference type="GO" id="GO:0016592">
    <property type="term" value="C:mediator complex"/>
    <property type="evidence" value="ECO:0007669"/>
    <property type="project" value="InterPro"/>
</dbReference>
<evidence type="ECO:0008006" key="4">
    <source>
        <dbReference type="Google" id="ProtNLM"/>
    </source>
</evidence>
<dbReference type="InterPro" id="IPR038795">
    <property type="entry name" value="MED8_plant"/>
</dbReference>
<evidence type="ECO:0000313" key="2">
    <source>
        <dbReference type="EMBL" id="KAK4780405.1"/>
    </source>
</evidence>
<feature type="compositionally biased region" description="Polar residues" evidence="1">
    <location>
        <begin position="304"/>
        <end position="326"/>
    </location>
</feature>
<comment type="caution">
    <text evidence="2">The sequence shown here is derived from an EMBL/GenBank/DDBJ whole genome shotgun (WGS) entry which is preliminary data.</text>
</comment>
<evidence type="ECO:0000256" key="1">
    <source>
        <dbReference type="SAM" id="MobiDB-lite"/>
    </source>
</evidence>
<proteinExistence type="predicted"/>
<dbReference type="AlphaFoldDB" id="A0AAN7L8N7"/>
<feature type="region of interest" description="Disordered" evidence="1">
    <location>
        <begin position="300"/>
        <end position="357"/>
    </location>
</feature>
<evidence type="ECO:0000313" key="3">
    <source>
        <dbReference type="Proteomes" id="UP001345219"/>
    </source>
</evidence>